<accession>A0A5N5D9Z2</accession>
<dbReference type="EMBL" id="VCHE01000043">
    <property type="protein sequence ID" value="KAB2574461.1"/>
    <property type="molecule type" value="Genomic_DNA"/>
</dbReference>
<dbReference type="GO" id="GO:0004029">
    <property type="term" value="F:aldehyde dehydrogenase (NAD+) activity"/>
    <property type="evidence" value="ECO:0007669"/>
    <property type="project" value="UniProtKB-EC"/>
</dbReference>
<evidence type="ECO:0000313" key="9">
    <source>
        <dbReference type="Proteomes" id="UP000325902"/>
    </source>
</evidence>
<evidence type="ECO:0000256" key="6">
    <source>
        <dbReference type="RuleBase" id="RU003345"/>
    </source>
</evidence>
<dbReference type="PROSITE" id="PS00687">
    <property type="entry name" value="ALDEHYDE_DEHYDR_GLU"/>
    <property type="match status" value="1"/>
</dbReference>
<dbReference type="AlphaFoldDB" id="A0A5N5D9Z2"/>
<comment type="catalytic activity">
    <reaction evidence="4">
        <text>an aldehyde + NAD(+) + H2O = a carboxylate + NADH + 2 H(+)</text>
        <dbReference type="Rhea" id="RHEA:16185"/>
        <dbReference type="ChEBI" id="CHEBI:15377"/>
        <dbReference type="ChEBI" id="CHEBI:15378"/>
        <dbReference type="ChEBI" id="CHEBI:17478"/>
        <dbReference type="ChEBI" id="CHEBI:29067"/>
        <dbReference type="ChEBI" id="CHEBI:57540"/>
        <dbReference type="ChEBI" id="CHEBI:57945"/>
        <dbReference type="EC" id="1.2.1.3"/>
    </reaction>
</comment>
<dbReference type="Gene3D" id="3.40.605.10">
    <property type="entry name" value="Aldehyde Dehydrogenase, Chain A, domain 1"/>
    <property type="match status" value="1"/>
</dbReference>
<dbReference type="InterPro" id="IPR016163">
    <property type="entry name" value="Ald_DH_C"/>
</dbReference>
<evidence type="ECO:0000256" key="5">
    <source>
        <dbReference type="PROSITE-ProRule" id="PRU10007"/>
    </source>
</evidence>
<feature type="active site" evidence="5">
    <location>
        <position position="125"/>
    </location>
</feature>
<reference evidence="8 9" key="1">
    <citation type="journal article" date="2019" name="Sci. Rep.">
        <title>A multi-omics analysis of the grapevine pathogen Lasiodiplodia theobromae reveals that temperature affects the expression of virulence- and pathogenicity-related genes.</title>
        <authorList>
            <person name="Felix C."/>
            <person name="Meneses R."/>
            <person name="Goncalves M.F.M."/>
            <person name="Tilleman L."/>
            <person name="Duarte A.S."/>
            <person name="Jorrin-Novo J.V."/>
            <person name="Van de Peer Y."/>
            <person name="Deforce D."/>
            <person name="Van Nieuwerburgh F."/>
            <person name="Esteves A.C."/>
            <person name="Alves A."/>
        </authorList>
    </citation>
    <scope>NUCLEOTIDE SEQUENCE [LARGE SCALE GENOMIC DNA]</scope>
    <source>
        <strain evidence="8 9">LA-SOL3</strain>
    </source>
</reference>
<dbReference type="SUPFAM" id="SSF53720">
    <property type="entry name" value="ALDH-like"/>
    <property type="match status" value="1"/>
</dbReference>
<organism evidence="8 9">
    <name type="scientific">Lasiodiplodia theobromae</name>
    <dbReference type="NCBI Taxonomy" id="45133"/>
    <lineage>
        <taxon>Eukaryota</taxon>
        <taxon>Fungi</taxon>
        <taxon>Dikarya</taxon>
        <taxon>Ascomycota</taxon>
        <taxon>Pezizomycotina</taxon>
        <taxon>Dothideomycetes</taxon>
        <taxon>Dothideomycetes incertae sedis</taxon>
        <taxon>Botryosphaeriales</taxon>
        <taxon>Botryosphaeriaceae</taxon>
        <taxon>Lasiodiplodia</taxon>
    </lineage>
</organism>
<evidence type="ECO:0000256" key="3">
    <source>
        <dbReference type="ARBA" id="ARBA00024226"/>
    </source>
</evidence>
<dbReference type="FunFam" id="3.40.309.10:FF:000009">
    <property type="entry name" value="Aldehyde dehydrogenase A"/>
    <property type="match status" value="1"/>
</dbReference>
<dbReference type="PANTHER" id="PTHR11699">
    <property type="entry name" value="ALDEHYDE DEHYDROGENASE-RELATED"/>
    <property type="match status" value="1"/>
</dbReference>
<evidence type="ECO:0000313" key="8">
    <source>
        <dbReference type="EMBL" id="KAB2574461.1"/>
    </source>
</evidence>
<dbReference type="InterPro" id="IPR016162">
    <property type="entry name" value="Ald_DH_N"/>
</dbReference>
<name>A0A5N5D9Z2_9PEZI</name>
<dbReference type="InterPro" id="IPR015590">
    <property type="entry name" value="Aldehyde_DH_dom"/>
</dbReference>
<evidence type="ECO:0000256" key="1">
    <source>
        <dbReference type="ARBA" id="ARBA00009986"/>
    </source>
</evidence>
<proteinExistence type="inferred from homology"/>
<comment type="caution">
    <text evidence="8">The sequence shown here is derived from an EMBL/GenBank/DDBJ whole genome shotgun (WGS) entry which is preliminary data.</text>
</comment>
<dbReference type="Gene3D" id="3.40.309.10">
    <property type="entry name" value="Aldehyde Dehydrogenase, Chain A, domain 2"/>
    <property type="match status" value="1"/>
</dbReference>
<comment type="similarity">
    <text evidence="1 6">Belongs to the aldehyde dehydrogenase family.</text>
</comment>
<dbReference type="InterPro" id="IPR016160">
    <property type="entry name" value="Ald_DH_CS_CYS"/>
</dbReference>
<dbReference type="OrthoDB" id="310895at2759"/>
<evidence type="ECO:0000256" key="4">
    <source>
        <dbReference type="ARBA" id="ARBA00049194"/>
    </source>
</evidence>
<dbReference type="InterPro" id="IPR016161">
    <property type="entry name" value="Ald_DH/histidinol_DH"/>
</dbReference>
<dbReference type="EC" id="1.2.1.3" evidence="3"/>
<keyword evidence="2 6" id="KW-0560">Oxidoreductase</keyword>
<protein>
    <recommendedName>
        <fullName evidence="3">aldehyde dehydrogenase (NAD(+))</fullName>
        <ecNumber evidence="3">1.2.1.3</ecNumber>
    </recommendedName>
</protein>
<dbReference type="PROSITE" id="PS00070">
    <property type="entry name" value="ALDEHYDE_DEHYDR_CYS"/>
    <property type="match status" value="1"/>
</dbReference>
<dbReference type="Pfam" id="PF00171">
    <property type="entry name" value="Aldedh"/>
    <property type="match status" value="1"/>
</dbReference>
<sequence>MITTISPSAGEPIVERPETTLEEAHKIFPYLIVVNSLIPALLAGNTVILKPSPQVPLVAERLVEIFADAGLPPRVLQLIYSGSPEALSEMVQFPEISLITFTGSASGGMSLREAVAKRLVPIVFELGGNDPAYVRADADLAWVAAQLVDGAVFNAGQSCCAVERVYVHADVYERFVEEVRKELATYVLGDPFDAATNVGPVISKAAAKNIELQVAQAIERGARDATPTNPSFETTMEKGNYIRPTILVDVDHTMRIMQEETFGPIIPIAKVESDEDAIALMNDSAYGLTASVWTKDVQSGESLIDKIEAGTVFINRCDYPSPVS</sequence>
<gene>
    <name evidence="8" type="primary">aldA_2</name>
    <name evidence="8" type="ORF">DBV05_g6885</name>
</gene>
<dbReference type="InterPro" id="IPR029510">
    <property type="entry name" value="Ald_DH_CS_GLU"/>
</dbReference>
<feature type="domain" description="Aldehyde dehydrogenase" evidence="7">
    <location>
        <begin position="28"/>
        <end position="317"/>
    </location>
</feature>
<dbReference type="Proteomes" id="UP000325902">
    <property type="component" value="Unassembled WGS sequence"/>
</dbReference>
<evidence type="ECO:0000256" key="2">
    <source>
        <dbReference type="ARBA" id="ARBA00023002"/>
    </source>
</evidence>
<keyword evidence="9" id="KW-1185">Reference proteome</keyword>
<evidence type="ECO:0000259" key="7">
    <source>
        <dbReference type="Pfam" id="PF00171"/>
    </source>
</evidence>